<accession>A0A8J6ULI4</accession>
<dbReference type="AlphaFoldDB" id="A0A8J6ULI4"/>
<feature type="transmembrane region" description="Helical" evidence="1">
    <location>
        <begin position="6"/>
        <end position="27"/>
    </location>
</feature>
<reference evidence="2" key="1">
    <citation type="submission" date="2020-09" db="EMBL/GenBank/DDBJ databases">
        <title>Pelobacter alkaliphilus sp. nov., a novel anaerobic arsenate-reducing bacterium from terrestrial mud volcano.</title>
        <authorList>
            <person name="Khomyakova M.A."/>
            <person name="Merkel A.Y."/>
            <person name="Slobodkin A.I."/>
        </authorList>
    </citation>
    <scope>NUCLEOTIDE SEQUENCE</scope>
    <source>
        <strain evidence="2">M08fum</strain>
    </source>
</reference>
<evidence type="ECO:0000256" key="1">
    <source>
        <dbReference type="SAM" id="Phobius"/>
    </source>
</evidence>
<keyword evidence="1" id="KW-1133">Transmembrane helix</keyword>
<dbReference type="PANTHER" id="PTHR34703:SF1">
    <property type="entry name" value="ANTIPORTER SUBUNIT MNHG2-RELATED"/>
    <property type="match status" value="1"/>
</dbReference>
<evidence type="ECO:0000313" key="3">
    <source>
        <dbReference type="Proteomes" id="UP000632828"/>
    </source>
</evidence>
<comment type="caution">
    <text evidence="2">The sequence shown here is derived from an EMBL/GenBank/DDBJ whole genome shotgun (WGS) entry which is preliminary data.</text>
</comment>
<dbReference type="Proteomes" id="UP000632828">
    <property type="component" value="Unassembled WGS sequence"/>
</dbReference>
<evidence type="ECO:0000313" key="2">
    <source>
        <dbReference type="EMBL" id="MBD1401222.1"/>
    </source>
</evidence>
<dbReference type="EMBL" id="JACWUN010000012">
    <property type="protein sequence ID" value="MBD1401222.1"/>
    <property type="molecule type" value="Genomic_DNA"/>
</dbReference>
<keyword evidence="3" id="KW-1185">Reference proteome</keyword>
<dbReference type="Pfam" id="PF03334">
    <property type="entry name" value="PhaG_MnhG_YufB"/>
    <property type="match status" value="1"/>
</dbReference>
<protein>
    <submittedName>
        <fullName evidence="2">Monovalent cation/H(+) antiporter subunit G</fullName>
    </submittedName>
</protein>
<dbReference type="GO" id="GO:0015385">
    <property type="term" value="F:sodium:proton antiporter activity"/>
    <property type="evidence" value="ECO:0007669"/>
    <property type="project" value="TreeGrafter"/>
</dbReference>
<dbReference type="PANTHER" id="PTHR34703">
    <property type="entry name" value="ANTIPORTER SUBUNIT MNHG2-RELATED"/>
    <property type="match status" value="1"/>
</dbReference>
<organism evidence="2 3">
    <name type="scientific">Pelovirga terrestris</name>
    <dbReference type="NCBI Taxonomy" id="2771352"/>
    <lineage>
        <taxon>Bacteria</taxon>
        <taxon>Pseudomonadati</taxon>
        <taxon>Thermodesulfobacteriota</taxon>
        <taxon>Desulfuromonadia</taxon>
        <taxon>Geobacterales</taxon>
        <taxon>Geobacteraceae</taxon>
        <taxon>Pelovirga</taxon>
    </lineage>
</organism>
<dbReference type="RefSeq" id="WP_191156593.1">
    <property type="nucleotide sequence ID" value="NZ_JACWUN010000012.1"/>
</dbReference>
<proteinExistence type="predicted"/>
<name>A0A8J6ULI4_9BACT</name>
<keyword evidence="1" id="KW-0812">Transmembrane</keyword>
<sequence>MGIIDLISASLLLCSLPFFLAGTLGLLRFPDLYCRLHALTKADNLGLGLVVLALMIQADSFQVVIRLLLTWLLVLVAGATVAHLIAHQAQQDGHQPWRR</sequence>
<dbReference type="NCBIfam" id="TIGR01300">
    <property type="entry name" value="CPA3_mnhG_phaG"/>
    <property type="match status" value="1"/>
</dbReference>
<dbReference type="InterPro" id="IPR005133">
    <property type="entry name" value="PhaG_MnhG_YufB"/>
</dbReference>
<keyword evidence="1" id="KW-0472">Membrane</keyword>
<gene>
    <name evidence="2" type="ORF">ICT70_11100</name>
</gene>
<feature type="transmembrane region" description="Helical" evidence="1">
    <location>
        <begin position="64"/>
        <end position="86"/>
    </location>
</feature>